<accession>A0A1H1RR24</accession>
<dbReference type="GO" id="GO:0051301">
    <property type="term" value="P:cell division"/>
    <property type="evidence" value="ECO:0007669"/>
    <property type="project" value="UniProtKB-KW"/>
</dbReference>
<keyword evidence="1" id="KW-0131">Cell cycle</keyword>
<gene>
    <name evidence="1" type="ORF">SAMN05216421_1421</name>
</gene>
<dbReference type="InterPro" id="IPR004596">
    <property type="entry name" value="Cell_div_suppressor_SulA"/>
</dbReference>
<keyword evidence="2" id="KW-1185">Reference proteome</keyword>
<dbReference type="Pfam" id="PF03846">
    <property type="entry name" value="SulA"/>
    <property type="match status" value="1"/>
</dbReference>
<dbReference type="RefSeq" id="WP_093392570.1">
    <property type="nucleotide sequence ID" value="NZ_LT629736.1"/>
</dbReference>
<dbReference type="EMBL" id="LT629736">
    <property type="protein sequence ID" value="SDS38123.1"/>
    <property type="molecule type" value="Genomic_DNA"/>
</dbReference>
<dbReference type="STRING" id="487184.SAMN05216421_1421"/>
<protein>
    <submittedName>
        <fullName evidence="1">SOS cell division inhibitor SulA</fullName>
    </submittedName>
</protein>
<dbReference type="InterPro" id="IPR027417">
    <property type="entry name" value="P-loop_NTPase"/>
</dbReference>
<dbReference type="SUPFAM" id="SSF52540">
    <property type="entry name" value="P-loop containing nucleoside triphosphate hydrolases"/>
    <property type="match status" value="1"/>
</dbReference>
<organism evidence="1 2">
    <name type="scientific">Halopseudomonas xinjiangensis</name>
    <dbReference type="NCBI Taxonomy" id="487184"/>
    <lineage>
        <taxon>Bacteria</taxon>
        <taxon>Pseudomonadati</taxon>
        <taxon>Pseudomonadota</taxon>
        <taxon>Gammaproteobacteria</taxon>
        <taxon>Pseudomonadales</taxon>
        <taxon>Pseudomonadaceae</taxon>
        <taxon>Halopseudomonas</taxon>
    </lineage>
</organism>
<keyword evidence="1" id="KW-0132">Cell division</keyword>
<reference evidence="2" key="1">
    <citation type="submission" date="2016-10" db="EMBL/GenBank/DDBJ databases">
        <authorList>
            <person name="Varghese N."/>
            <person name="Submissions S."/>
        </authorList>
    </citation>
    <scope>NUCLEOTIDE SEQUENCE [LARGE SCALE GENOMIC DNA]</scope>
    <source>
        <strain evidence="2">NRRL B-51270</strain>
    </source>
</reference>
<dbReference type="AlphaFoldDB" id="A0A1H1RR24"/>
<name>A0A1H1RR24_9GAMM</name>
<dbReference type="Proteomes" id="UP000243207">
    <property type="component" value="Chromosome I"/>
</dbReference>
<dbReference type="Gene3D" id="3.40.50.300">
    <property type="entry name" value="P-loop containing nucleotide triphosphate hydrolases"/>
    <property type="match status" value="1"/>
</dbReference>
<evidence type="ECO:0000313" key="2">
    <source>
        <dbReference type="Proteomes" id="UP000243207"/>
    </source>
</evidence>
<evidence type="ECO:0000313" key="1">
    <source>
        <dbReference type="EMBL" id="SDS38123.1"/>
    </source>
</evidence>
<proteinExistence type="predicted"/>
<dbReference type="GO" id="GO:0009432">
    <property type="term" value="P:SOS response"/>
    <property type="evidence" value="ECO:0007669"/>
    <property type="project" value="InterPro"/>
</dbReference>
<dbReference type="GO" id="GO:0051782">
    <property type="term" value="P:negative regulation of cell division"/>
    <property type="evidence" value="ECO:0007669"/>
    <property type="project" value="InterPro"/>
</dbReference>
<dbReference type="OrthoDB" id="7027674at2"/>
<sequence>MQYARNSQALDQLSLFQNAWMASRARMAPLGKPAATERRRGAAVERNVTSQPAETGFSEIALNGSPRQCLQWLAPVLRELSHSSSTGWLTLLDPPAELSLQWLRSAGLDSGRILVIRSRPGMDTLELCCEVLREGKSHTVVSWLTSDARETALLSRAASMGNCSSLNVQLQATRAA</sequence>